<proteinExistence type="inferred from homology"/>
<dbReference type="EC" id="2.5.1.90" evidence="7"/>
<evidence type="ECO:0000256" key="4">
    <source>
        <dbReference type="ARBA" id="ARBA00022723"/>
    </source>
</evidence>
<evidence type="ECO:0000256" key="1">
    <source>
        <dbReference type="ARBA" id="ARBA00001946"/>
    </source>
</evidence>
<dbReference type="GO" id="GO:0106350">
    <property type="term" value="F:all-trans-octaprenyl-diphosphate synthase activity"/>
    <property type="evidence" value="ECO:0007669"/>
    <property type="project" value="UniProtKB-EC"/>
</dbReference>
<dbReference type="InterPro" id="IPR008949">
    <property type="entry name" value="Isoprenoid_synthase_dom_sf"/>
</dbReference>
<sequence>MMTAENIFKHYEKDLRRVETEIARIFSSDVVVIPDIGRHLIGGGGKRLRPMYLLMSAALSGYAGDARYVLAGVIEAIHAASLLHDDVVDGAGVRRGKPTSHSIWGAQVVILVGDFLYANSLKAAVSQQNLKTMEAISHAVAKMSEGEILQLQKIADPEITEADYLRIVESKTGALISASCRIGAILGGLPEEKINALTSYGLKSGTVFQIYDDILDFKADEENLGKKLGRDLHEGKITLPLIYLLKSANAQEKEELTAIIDSTSDDDMPDEDGQRDLKKVLALFKKYDVIEKTIDKAKEIVAEAKAELSIFGNCSEKDALVVMADYALSRNK</sequence>
<name>A0ABR5SDY9_9BACT</name>
<evidence type="ECO:0000256" key="2">
    <source>
        <dbReference type="ARBA" id="ARBA00006706"/>
    </source>
</evidence>
<reference evidence="7 8" key="1">
    <citation type="submission" date="2015-11" db="EMBL/GenBank/DDBJ databases">
        <authorList>
            <person name="Lin W."/>
        </authorList>
    </citation>
    <scope>NUCLEOTIDE SEQUENCE [LARGE SCALE GENOMIC DNA]</scope>
    <source>
        <strain evidence="7 8">HCH-1</strain>
    </source>
</reference>
<dbReference type="Proteomes" id="UP000060487">
    <property type="component" value="Unassembled WGS sequence"/>
</dbReference>
<dbReference type="PROSITE" id="PS00723">
    <property type="entry name" value="POLYPRENYL_SYNTHASE_1"/>
    <property type="match status" value="1"/>
</dbReference>
<keyword evidence="3 6" id="KW-0808">Transferase</keyword>
<evidence type="ECO:0000256" key="3">
    <source>
        <dbReference type="ARBA" id="ARBA00022679"/>
    </source>
</evidence>
<evidence type="ECO:0000256" key="6">
    <source>
        <dbReference type="RuleBase" id="RU004466"/>
    </source>
</evidence>
<dbReference type="InterPro" id="IPR033749">
    <property type="entry name" value="Polyprenyl_synt_CS"/>
</dbReference>
<dbReference type="Pfam" id="PF00348">
    <property type="entry name" value="polyprenyl_synt"/>
    <property type="match status" value="1"/>
</dbReference>
<accession>A0ABR5SDY9</accession>
<dbReference type="Gene3D" id="1.10.600.10">
    <property type="entry name" value="Farnesyl Diphosphate Synthase"/>
    <property type="match status" value="1"/>
</dbReference>
<keyword evidence="4" id="KW-0479">Metal-binding</keyword>
<dbReference type="InterPro" id="IPR000092">
    <property type="entry name" value="Polyprenyl_synt"/>
</dbReference>
<protein>
    <submittedName>
        <fullName evidence="7">Octaprenyl diphosphate synthase</fullName>
        <ecNumber evidence="7">2.5.1.90</ecNumber>
    </submittedName>
</protein>
<comment type="caution">
    <text evidence="7">The sequence shown here is derived from an EMBL/GenBank/DDBJ whole genome shotgun (WGS) entry which is preliminary data.</text>
</comment>
<evidence type="ECO:0000256" key="5">
    <source>
        <dbReference type="ARBA" id="ARBA00022842"/>
    </source>
</evidence>
<dbReference type="CDD" id="cd00685">
    <property type="entry name" value="Trans_IPPS_HT"/>
    <property type="match status" value="1"/>
</dbReference>
<dbReference type="SUPFAM" id="SSF48576">
    <property type="entry name" value="Terpenoid synthases"/>
    <property type="match status" value="1"/>
</dbReference>
<evidence type="ECO:0000313" key="7">
    <source>
        <dbReference type="EMBL" id="KWT82456.1"/>
    </source>
</evidence>
<evidence type="ECO:0000313" key="8">
    <source>
        <dbReference type="Proteomes" id="UP000060487"/>
    </source>
</evidence>
<dbReference type="PANTHER" id="PTHR12001">
    <property type="entry name" value="GERANYLGERANYL PYROPHOSPHATE SYNTHASE"/>
    <property type="match status" value="1"/>
</dbReference>
<comment type="cofactor">
    <cofactor evidence="1">
        <name>Mg(2+)</name>
        <dbReference type="ChEBI" id="CHEBI:18420"/>
    </cofactor>
</comment>
<organism evidence="7 8">
    <name type="scientific">Candidatus Magnetominusculus xianensis</name>
    <dbReference type="NCBI Taxonomy" id="1748249"/>
    <lineage>
        <taxon>Bacteria</taxon>
        <taxon>Pseudomonadati</taxon>
        <taxon>Nitrospirota</taxon>
        <taxon>Nitrospiria</taxon>
        <taxon>Nitrospirales</taxon>
        <taxon>Nitrospiraceae</taxon>
        <taxon>Candidatus Magnetominusculus</taxon>
    </lineage>
</organism>
<keyword evidence="5" id="KW-0460">Magnesium</keyword>
<keyword evidence="8" id="KW-1185">Reference proteome</keyword>
<gene>
    <name evidence="7" type="primary">ispB</name>
    <name evidence="7" type="ORF">ASN18_2488</name>
</gene>
<comment type="similarity">
    <text evidence="2 6">Belongs to the FPP/GGPP synthase family.</text>
</comment>
<dbReference type="SFLD" id="SFLDS00005">
    <property type="entry name" value="Isoprenoid_Synthase_Type_I"/>
    <property type="match status" value="1"/>
</dbReference>
<dbReference type="PANTHER" id="PTHR12001:SF69">
    <property type="entry name" value="ALL TRANS-POLYPRENYL-DIPHOSPHATE SYNTHASE PDSS1"/>
    <property type="match status" value="1"/>
</dbReference>
<dbReference type="RefSeq" id="WP_085053085.1">
    <property type="nucleotide sequence ID" value="NZ_LNQR01000089.1"/>
</dbReference>
<dbReference type="EMBL" id="LNQR01000089">
    <property type="protein sequence ID" value="KWT82456.1"/>
    <property type="molecule type" value="Genomic_DNA"/>
</dbReference>